<sequence length="78" mass="8054">MYPCALAPPPGLRSSRPCPPAGPGTASMAAPPDAQAGPQPAPRADGVMRHLPYFCRGQVVRGFGRSSKQLGIPTANFP</sequence>
<dbReference type="EC" id="2.7.1.26" evidence="2"/>
<dbReference type="GO" id="GO:0005524">
    <property type="term" value="F:ATP binding"/>
    <property type="evidence" value="ECO:0007669"/>
    <property type="project" value="UniProtKB-KW"/>
</dbReference>
<evidence type="ECO:0000313" key="10">
    <source>
        <dbReference type="EMBL" id="KAJ8778279.1"/>
    </source>
</evidence>
<dbReference type="PANTHER" id="PTHR22749">
    <property type="entry name" value="RIBOFLAVIN KINASE/FMN ADENYLYLTRANSFERASE"/>
    <property type="match status" value="1"/>
</dbReference>
<feature type="region of interest" description="Disordered" evidence="8">
    <location>
        <begin position="1"/>
        <end position="45"/>
    </location>
</feature>
<dbReference type="GO" id="GO:0005739">
    <property type="term" value="C:mitochondrion"/>
    <property type="evidence" value="ECO:0007669"/>
    <property type="project" value="TreeGrafter"/>
</dbReference>
<comment type="caution">
    <text evidence="10">The sequence shown here is derived from an EMBL/GenBank/DDBJ whole genome shotgun (WGS) entry which is preliminary data.</text>
</comment>
<keyword evidence="4" id="KW-0288">FMN</keyword>
<dbReference type="InterPro" id="IPR023465">
    <property type="entry name" value="Riboflavin_kinase_dom_sf"/>
</dbReference>
<accession>A0AB34GIR1</accession>
<dbReference type="GO" id="GO:0009231">
    <property type="term" value="P:riboflavin biosynthetic process"/>
    <property type="evidence" value="ECO:0007669"/>
    <property type="project" value="InterPro"/>
</dbReference>
<evidence type="ECO:0000313" key="11">
    <source>
        <dbReference type="Proteomes" id="UP001159641"/>
    </source>
</evidence>
<keyword evidence="6" id="KW-0547">Nucleotide-binding</keyword>
<proteinExistence type="predicted"/>
<dbReference type="InterPro" id="IPR015865">
    <property type="entry name" value="Riboflavin_kinase_bac/euk"/>
</dbReference>
<feature type="compositionally biased region" description="Low complexity" evidence="8">
    <location>
        <begin position="29"/>
        <end position="45"/>
    </location>
</feature>
<keyword evidence="7" id="KW-0067">ATP-binding</keyword>
<evidence type="ECO:0000256" key="7">
    <source>
        <dbReference type="ARBA" id="ARBA00022840"/>
    </source>
</evidence>
<dbReference type="GO" id="GO:0009398">
    <property type="term" value="P:FMN biosynthetic process"/>
    <property type="evidence" value="ECO:0007669"/>
    <property type="project" value="TreeGrafter"/>
</dbReference>
<feature type="domain" description="Riboflavin kinase" evidence="9">
    <location>
        <begin position="51"/>
        <end position="77"/>
    </location>
</feature>
<evidence type="ECO:0000256" key="5">
    <source>
        <dbReference type="ARBA" id="ARBA00022679"/>
    </source>
</evidence>
<evidence type="ECO:0000256" key="2">
    <source>
        <dbReference type="ARBA" id="ARBA00012105"/>
    </source>
</evidence>
<keyword evidence="3" id="KW-0285">Flavoprotein</keyword>
<protein>
    <recommendedName>
        <fullName evidence="2">riboflavin kinase</fullName>
        <ecNumber evidence="2">2.7.1.26</ecNumber>
    </recommendedName>
</protein>
<evidence type="ECO:0000259" key="9">
    <source>
        <dbReference type="Pfam" id="PF01687"/>
    </source>
</evidence>
<feature type="compositionally biased region" description="Pro residues" evidence="8">
    <location>
        <begin position="1"/>
        <end position="22"/>
    </location>
</feature>
<dbReference type="GO" id="GO:0008531">
    <property type="term" value="F:riboflavin kinase activity"/>
    <property type="evidence" value="ECO:0007669"/>
    <property type="project" value="UniProtKB-EC"/>
</dbReference>
<name>A0AB34GIR1_ESCRO</name>
<keyword evidence="11" id="KW-1185">Reference proteome</keyword>
<evidence type="ECO:0000256" key="6">
    <source>
        <dbReference type="ARBA" id="ARBA00022741"/>
    </source>
</evidence>
<evidence type="ECO:0000256" key="3">
    <source>
        <dbReference type="ARBA" id="ARBA00022630"/>
    </source>
</evidence>
<evidence type="ECO:0000256" key="8">
    <source>
        <dbReference type="SAM" id="MobiDB-lite"/>
    </source>
</evidence>
<dbReference type="EMBL" id="JAIQCJ010002247">
    <property type="protein sequence ID" value="KAJ8778279.1"/>
    <property type="molecule type" value="Genomic_DNA"/>
</dbReference>
<dbReference type="Gene3D" id="2.40.30.30">
    <property type="entry name" value="Riboflavin kinase-like"/>
    <property type="match status" value="1"/>
</dbReference>
<keyword evidence="5" id="KW-0808">Transferase</keyword>
<evidence type="ECO:0000256" key="4">
    <source>
        <dbReference type="ARBA" id="ARBA00022643"/>
    </source>
</evidence>
<dbReference type="SUPFAM" id="SSF82114">
    <property type="entry name" value="Riboflavin kinase-like"/>
    <property type="match status" value="1"/>
</dbReference>
<evidence type="ECO:0000256" key="1">
    <source>
        <dbReference type="ARBA" id="ARBA00005201"/>
    </source>
</evidence>
<dbReference type="PANTHER" id="PTHR22749:SF6">
    <property type="entry name" value="RIBOFLAVIN KINASE"/>
    <property type="match status" value="1"/>
</dbReference>
<dbReference type="Pfam" id="PF01687">
    <property type="entry name" value="Flavokinase"/>
    <property type="match status" value="1"/>
</dbReference>
<comment type="pathway">
    <text evidence="1">Cofactor biosynthesis; FMN biosynthesis; FMN from riboflavin (ATP route): step 1/1.</text>
</comment>
<gene>
    <name evidence="10" type="ORF">J1605_013778</name>
</gene>
<dbReference type="AlphaFoldDB" id="A0AB34GIR1"/>
<dbReference type="InterPro" id="IPR023468">
    <property type="entry name" value="Riboflavin_kinase"/>
</dbReference>
<dbReference type="Proteomes" id="UP001159641">
    <property type="component" value="Unassembled WGS sequence"/>
</dbReference>
<reference evidence="10 11" key="1">
    <citation type="submission" date="2022-11" db="EMBL/GenBank/DDBJ databases">
        <title>Whole genome sequence of Eschrichtius robustus ER-17-0199.</title>
        <authorList>
            <person name="Bruniche-Olsen A."/>
            <person name="Black A.N."/>
            <person name="Fields C.J."/>
            <person name="Walden K."/>
            <person name="Dewoody J.A."/>
        </authorList>
    </citation>
    <scope>NUCLEOTIDE SEQUENCE [LARGE SCALE GENOMIC DNA]</scope>
    <source>
        <strain evidence="10">ER-17-0199</strain>
        <tissue evidence="10">Blubber</tissue>
    </source>
</reference>
<organism evidence="10 11">
    <name type="scientific">Eschrichtius robustus</name>
    <name type="common">California gray whale</name>
    <name type="synonym">Eschrichtius gibbosus</name>
    <dbReference type="NCBI Taxonomy" id="9764"/>
    <lineage>
        <taxon>Eukaryota</taxon>
        <taxon>Metazoa</taxon>
        <taxon>Chordata</taxon>
        <taxon>Craniata</taxon>
        <taxon>Vertebrata</taxon>
        <taxon>Euteleostomi</taxon>
        <taxon>Mammalia</taxon>
        <taxon>Eutheria</taxon>
        <taxon>Laurasiatheria</taxon>
        <taxon>Artiodactyla</taxon>
        <taxon>Whippomorpha</taxon>
        <taxon>Cetacea</taxon>
        <taxon>Mysticeti</taxon>
        <taxon>Eschrichtiidae</taxon>
        <taxon>Eschrichtius</taxon>
    </lineage>
</organism>